<name>A0ABZ2SSA3_9ENTE</name>
<organism evidence="1 2">
    <name type="scientific">Candidatus Enterococcus mangumiae</name>
    <dbReference type="NCBI Taxonomy" id="2230878"/>
    <lineage>
        <taxon>Bacteria</taxon>
        <taxon>Bacillati</taxon>
        <taxon>Bacillota</taxon>
        <taxon>Bacilli</taxon>
        <taxon>Lactobacillales</taxon>
        <taxon>Enterococcaceae</taxon>
        <taxon>Enterococcus</taxon>
    </lineage>
</organism>
<reference evidence="1 2" key="1">
    <citation type="submission" date="2024-03" db="EMBL/GenBank/DDBJ databases">
        <title>The Genome Sequence of Enterococcus sp. DIV1094.</title>
        <authorList>
            <consortium name="The Broad Institute Genomics Platform"/>
            <consortium name="The Broad Institute Microbial Omics Core"/>
            <consortium name="The Broad Institute Genomic Center for Infectious Diseases"/>
            <person name="Earl A."/>
            <person name="Manson A."/>
            <person name="Gilmore M."/>
            <person name="Schwartman J."/>
            <person name="Shea T."/>
            <person name="Abouelleil A."/>
            <person name="Cao P."/>
            <person name="Chapman S."/>
            <person name="Cusick C."/>
            <person name="Young S."/>
            <person name="Neafsey D."/>
            <person name="Nusbaum C."/>
            <person name="Birren B."/>
        </authorList>
    </citation>
    <scope>NUCLEOTIDE SEQUENCE [LARGE SCALE GENOMIC DNA]</scope>
    <source>
        <strain evidence="1 2">DIV1094</strain>
    </source>
</reference>
<evidence type="ECO:0000313" key="2">
    <source>
        <dbReference type="Proteomes" id="UP000664360"/>
    </source>
</evidence>
<dbReference type="RefSeq" id="WP_206853527.1">
    <property type="nucleotide sequence ID" value="NZ_CP147250.1"/>
</dbReference>
<keyword evidence="2" id="KW-1185">Reference proteome</keyword>
<dbReference type="EMBL" id="CP147250">
    <property type="protein sequence ID" value="WYJ78645.1"/>
    <property type="molecule type" value="Genomic_DNA"/>
</dbReference>
<evidence type="ECO:0008006" key="3">
    <source>
        <dbReference type="Google" id="ProtNLM"/>
    </source>
</evidence>
<sequence>MLDDQLKCPNCQTKFYYNEVSNVVEHQEKEMPIRCPECNEVVKKKLSHGYFVTYKETDFSKLDDEVEETPKQYKNLKTGAVISAEEYQQMIQRHDLSVNGPMSSELMGGMNMLIENEELNEEERMENYVPYD</sequence>
<proteinExistence type="predicted"/>
<accession>A0ABZ2SSA3</accession>
<gene>
    <name evidence="1" type="ORF">DOK79_000151</name>
</gene>
<dbReference type="Proteomes" id="UP000664360">
    <property type="component" value="Chromosome"/>
</dbReference>
<protein>
    <recommendedName>
        <fullName evidence="3">Primosomal protein N</fullName>
    </recommendedName>
</protein>
<evidence type="ECO:0000313" key="1">
    <source>
        <dbReference type="EMBL" id="WYJ78645.1"/>
    </source>
</evidence>